<dbReference type="OrthoDB" id="654677at2759"/>
<keyword evidence="9" id="KW-1185">Reference proteome</keyword>
<keyword evidence="2 5" id="KW-0547">Nucleotide-binding</keyword>
<dbReference type="GO" id="GO:0005524">
    <property type="term" value="F:ATP binding"/>
    <property type="evidence" value="ECO:0007669"/>
    <property type="project" value="UniProtKB-UniRule"/>
</dbReference>
<dbReference type="InterPro" id="IPR000719">
    <property type="entry name" value="Prot_kinase_dom"/>
</dbReference>
<dbReference type="SUPFAM" id="SSF52402">
    <property type="entry name" value="Adenine nucleotide alpha hydrolases-like"/>
    <property type="match status" value="1"/>
</dbReference>
<dbReference type="InterPro" id="IPR008271">
    <property type="entry name" value="Ser/Thr_kinase_AS"/>
</dbReference>
<dbReference type="FunFam" id="1.10.510.10:FF:000284">
    <property type="entry name" value="Putative receptor-like serine/threonine-protein kinase"/>
    <property type="match status" value="1"/>
</dbReference>
<dbReference type="PANTHER" id="PTHR47987:SF5">
    <property type="entry name" value="PROTEIN KINASE DOMAIN-CONTAINING PROTEIN"/>
    <property type="match status" value="1"/>
</dbReference>
<dbReference type="Gene3D" id="1.10.510.10">
    <property type="entry name" value="Transferase(Phosphotransferase) domain 1"/>
    <property type="match status" value="1"/>
</dbReference>
<feature type="binding site" evidence="5">
    <location>
        <position position="594"/>
    </location>
    <ligand>
        <name>ATP</name>
        <dbReference type="ChEBI" id="CHEBI:30616"/>
    </ligand>
</feature>
<reference evidence="8 9" key="1">
    <citation type="journal article" date="2019" name="Sci. Rep.">
        <title>A high-quality genome of Eragrostis curvula grass provides insights into Poaceae evolution and supports new strategies to enhance forage quality.</title>
        <authorList>
            <person name="Carballo J."/>
            <person name="Santos B.A.C.M."/>
            <person name="Zappacosta D."/>
            <person name="Garbus I."/>
            <person name="Selva J.P."/>
            <person name="Gallo C.A."/>
            <person name="Diaz A."/>
            <person name="Albertini E."/>
            <person name="Caccamo M."/>
            <person name="Echenique V."/>
        </authorList>
    </citation>
    <scope>NUCLEOTIDE SEQUENCE [LARGE SCALE GENOMIC DNA]</scope>
    <source>
        <strain evidence="9">cv. Victoria</strain>
        <tissue evidence="8">Leaf</tissue>
    </source>
</reference>
<evidence type="ECO:0000256" key="4">
    <source>
        <dbReference type="ARBA" id="ARBA00022840"/>
    </source>
</evidence>
<dbReference type="Pfam" id="PF00069">
    <property type="entry name" value="Pkinase"/>
    <property type="match status" value="1"/>
</dbReference>
<sequence>MKMSRKQPPQEGGSAAAEEADSGKGPSEAEGRTVVVGVRADSESRALLTWVLVNVAAAGDRVVAVHVVLASTAEAAAAVDFDAMLGVYEGFCNLKQINLKVKICKDSSVRKALVREATLFEASKVVVGVTKKRRAISSSLSVAKYCSKKLPAKCAVLAVNNGKIVFRRESNAHSGKVSAEVPPCGDEMYCVVPFQTRQGKEDTLSVDDSKDGGGDDSTHDVGTQDSKPEDAIKEEQPISNVDPVELSTDQVQIDADPSCKAEESTAEPKEETAKEPSDGASILHSVRPDRSCDSFASTSSSQYHDSLDLPAEGDGELYCILPPRNGHSGRSLGDSKRSTASWKDEKHVNLLPEGDSDLYCRLPSGRSGRSSRGSNRSTGIKGLIRRSSSFSSDIHLNSETSPIKRDGLVSMASTERTSSTLSTEAEDSPKDTVPNAGTPSDSPMSLRRMIEGRSDRCHLRRRFFSHHRSSSFEWAKISMVQWAMRLPSRYNSIHLDSKSLKSDASPRFNCDSETESTSAVESDSMFSFSVYDVLWPPSELESLREKYSSVCRLFSHEELKLATANYSPDMLIGKGGTSQVYKAQLFDGTFSAVKILKPSVDAIHEFIAEVEIVTTLQHENVVALRGFSFDNYRLVLVYDYMPQGSLDKALHGLDEDNNFLSWERRNKIAIDIARALEFLHLGAVTQSVIHGDVKSSNILLSEDFGARLCDFGLAKQVSASTPHLTCTDITGTFGYLAPEYFSYGKVNEKIDVYAFGVVLLEIISGRRPITPGSAKGQQSLVGWAKPLLSSGEIKQLVDPLLGSDYDCDEMERMTLAASLCTRTASHSRPEMSLILKLLQGDDETIGWARSQVTASFDGSDEEAATPDSNMQSHLSLALLGVEDDTLSHCSSTERTVDTSADGYWSRSSSFD</sequence>
<dbReference type="CDD" id="cd00293">
    <property type="entry name" value="USP-like"/>
    <property type="match status" value="1"/>
</dbReference>
<dbReference type="SMART" id="SM00220">
    <property type="entry name" value="S_TKc"/>
    <property type="match status" value="1"/>
</dbReference>
<keyword evidence="1" id="KW-0808">Transferase</keyword>
<dbReference type="InterPro" id="IPR014729">
    <property type="entry name" value="Rossmann-like_a/b/a_fold"/>
</dbReference>
<evidence type="ECO:0000313" key="9">
    <source>
        <dbReference type="Proteomes" id="UP000324897"/>
    </source>
</evidence>
<feature type="compositionally biased region" description="Basic and acidic residues" evidence="6">
    <location>
        <begin position="333"/>
        <end position="348"/>
    </location>
</feature>
<keyword evidence="3" id="KW-0418">Kinase</keyword>
<feature type="region of interest" description="Disordered" evidence="6">
    <location>
        <begin position="1"/>
        <end position="32"/>
    </location>
</feature>
<feature type="compositionally biased region" description="Basic and acidic residues" evidence="6">
    <location>
        <begin position="200"/>
        <end position="219"/>
    </location>
</feature>
<dbReference type="Gene3D" id="3.40.50.620">
    <property type="entry name" value="HUPs"/>
    <property type="match status" value="1"/>
</dbReference>
<accession>A0A5J9UBX7</accession>
<name>A0A5J9UBX7_9POAL</name>
<dbReference type="PROSITE" id="PS00108">
    <property type="entry name" value="PROTEIN_KINASE_ST"/>
    <property type="match status" value="1"/>
</dbReference>
<keyword evidence="4 5" id="KW-0067">ATP-binding</keyword>
<dbReference type="PROSITE" id="PS50011">
    <property type="entry name" value="PROTEIN_KINASE_DOM"/>
    <property type="match status" value="1"/>
</dbReference>
<dbReference type="FunFam" id="3.30.200.20:FF:000268">
    <property type="entry name" value="probable receptor-like serine/threonine-protein kinase At5g57670"/>
    <property type="match status" value="1"/>
</dbReference>
<dbReference type="AlphaFoldDB" id="A0A5J9UBX7"/>
<feature type="compositionally biased region" description="Basic and acidic residues" evidence="6">
    <location>
        <begin position="226"/>
        <end position="236"/>
    </location>
</feature>
<evidence type="ECO:0000256" key="3">
    <source>
        <dbReference type="ARBA" id="ARBA00022777"/>
    </source>
</evidence>
<evidence type="ECO:0000259" key="7">
    <source>
        <dbReference type="PROSITE" id="PS50011"/>
    </source>
</evidence>
<protein>
    <recommendedName>
        <fullName evidence="7">Protein kinase domain-containing protein</fullName>
    </recommendedName>
</protein>
<feature type="compositionally biased region" description="Polar residues" evidence="6">
    <location>
        <begin position="386"/>
        <end position="401"/>
    </location>
</feature>
<dbReference type="SUPFAM" id="SSF56112">
    <property type="entry name" value="Protein kinase-like (PK-like)"/>
    <property type="match status" value="1"/>
</dbReference>
<dbReference type="PROSITE" id="PS00107">
    <property type="entry name" value="PROTEIN_KINASE_ATP"/>
    <property type="match status" value="1"/>
</dbReference>
<proteinExistence type="predicted"/>
<comment type="caution">
    <text evidence="8">The sequence shown here is derived from an EMBL/GenBank/DDBJ whole genome shotgun (WGS) entry which is preliminary data.</text>
</comment>
<dbReference type="InterPro" id="IPR011009">
    <property type="entry name" value="Kinase-like_dom_sf"/>
</dbReference>
<organism evidence="8 9">
    <name type="scientific">Eragrostis curvula</name>
    <name type="common">weeping love grass</name>
    <dbReference type="NCBI Taxonomy" id="38414"/>
    <lineage>
        <taxon>Eukaryota</taxon>
        <taxon>Viridiplantae</taxon>
        <taxon>Streptophyta</taxon>
        <taxon>Embryophyta</taxon>
        <taxon>Tracheophyta</taxon>
        <taxon>Spermatophyta</taxon>
        <taxon>Magnoliopsida</taxon>
        <taxon>Liliopsida</taxon>
        <taxon>Poales</taxon>
        <taxon>Poaceae</taxon>
        <taxon>PACMAD clade</taxon>
        <taxon>Chloridoideae</taxon>
        <taxon>Eragrostideae</taxon>
        <taxon>Eragrostidinae</taxon>
        <taxon>Eragrostis</taxon>
    </lineage>
</organism>
<evidence type="ECO:0000256" key="5">
    <source>
        <dbReference type="PROSITE-ProRule" id="PRU10141"/>
    </source>
</evidence>
<dbReference type="InterPro" id="IPR046958">
    <property type="entry name" value="RBK1/2/STUNTED"/>
</dbReference>
<evidence type="ECO:0000256" key="1">
    <source>
        <dbReference type="ARBA" id="ARBA00022679"/>
    </source>
</evidence>
<dbReference type="InterPro" id="IPR017441">
    <property type="entry name" value="Protein_kinase_ATP_BS"/>
</dbReference>
<evidence type="ECO:0000256" key="6">
    <source>
        <dbReference type="SAM" id="MobiDB-lite"/>
    </source>
</evidence>
<dbReference type="PANTHER" id="PTHR47987">
    <property type="entry name" value="OS08G0249100 PROTEIN"/>
    <property type="match status" value="1"/>
</dbReference>
<dbReference type="GO" id="GO:0004672">
    <property type="term" value="F:protein kinase activity"/>
    <property type="evidence" value="ECO:0007669"/>
    <property type="project" value="InterPro"/>
</dbReference>
<feature type="compositionally biased region" description="Polar residues" evidence="6">
    <location>
        <begin position="294"/>
        <end position="304"/>
    </location>
</feature>
<feature type="compositionally biased region" description="Low complexity" evidence="6">
    <location>
        <begin position="413"/>
        <end position="423"/>
    </location>
</feature>
<feature type="domain" description="Protein kinase" evidence="7">
    <location>
        <begin position="566"/>
        <end position="829"/>
    </location>
</feature>
<feature type="compositionally biased region" description="Basic and acidic residues" evidence="6">
    <location>
        <begin position="257"/>
        <end position="277"/>
    </location>
</feature>
<dbReference type="Gramene" id="TVU20700">
    <property type="protein sequence ID" value="TVU20700"/>
    <property type="gene ID" value="EJB05_30291"/>
</dbReference>
<feature type="compositionally biased region" description="Low complexity" evidence="6">
    <location>
        <begin position="364"/>
        <end position="379"/>
    </location>
</feature>
<dbReference type="EMBL" id="RWGY01000026">
    <property type="protein sequence ID" value="TVU20700.1"/>
    <property type="molecule type" value="Genomic_DNA"/>
</dbReference>
<gene>
    <name evidence="8" type="ORF">EJB05_30291</name>
</gene>
<dbReference type="Gene3D" id="3.30.200.20">
    <property type="entry name" value="Phosphorylase Kinase, domain 1"/>
    <property type="match status" value="1"/>
</dbReference>
<evidence type="ECO:0000313" key="8">
    <source>
        <dbReference type="EMBL" id="TVU20700.1"/>
    </source>
</evidence>
<dbReference type="Proteomes" id="UP000324897">
    <property type="component" value="Unassembled WGS sequence"/>
</dbReference>
<feature type="region of interest" description="Disordered" evidence="6">
    <location>
        <begin position="200"/>
        <end position="447"/>
    </location>
</feature>
<evidence type="ECO:0000256" key="2">
    <source>
        <dbReference type="ARBA" id="ARBA00022741"/>
    </source>
</evidence>